<dbReference type="PANTHER" id="PTHR33415:SF12">
    <property type="entry name" value="PROTEIN EMBRYO DEFECTIVE 514"/>
    <property type="match status" value="1"/>
</dbReference>
<dbReference type="InterPro" id="IPR044673">
    <property type="entry name" value="DCL-like"/>
</dbReference>
<dbReference type="Pfam" id="PF11523">
    <property type="entry name" value="DUF3223"/>
    <property type="match status" value="1"/>
</dbReference>
<evidence type="ECO:0000313" key="1">
    <source>
        <dbReference type="EMBL" id="TNJ39193.1"/>
    </source>
</evidence>
<proteinExistence type="predicted"/>
<reference evidence="1 2" key="1">
    <citation type="submission" date="2019-05" db="EMBL/GenBank/DDBJ databases">
        <title>Draft Whole-Genome sequence of the green sulfur bacterium Chlorobaculum thiosulfatiphilum DSM 249.</title>
        <authorList>
            <person name="Meyer T.E."/>
            <person name="Kyndt J.A."/>
        </authorList>
    </citation>
    <scope>NUCLEOTIDE SEQUENCE [LARGE SCALE GENOMIC DNA]</scope>
    <source>
        <strain evidence="1 2">DSM 249</strain>
    </source>
</reference>
<gene>
    <name evidence="1" type="ORF">FGF66_05450</name>
</gene>
<dbReference type="AlphaFoldDB" id="A0A5C4S6P4"/>
<protein>
    <submittedName>
        <fullName evidence="1">DUF3223 domain-containing protein</fullName>
    </submittedName>
</protein>
<dbReference type="RefSeq" id="WP_139456671.1">
    <property type="nucleotide sequence ID" value="NZ_VDCH01000008.1"/>
</dbReference>
<dbReference type="Gene3D" id="3.10.450.40">
    <property type="match status" value="1"/>
</dbReference>
<evidence type="ECO:0000313" key="2">
    <source>
        <dbReference type="Proteomes" id="UP000308271"/>
    </source>
</evidence>
<dbReference type="OrthoDB" id="581814at2"/>
<sequence length="236" mass="26710">MMGRSIPVTLGSYTFPSKTAADKAIREIRDRYEDRVPILEDNAVDVLLGLVANHPQREEKAGAGVAGFFVAQAPEFNTRCFYVRRVDGTETDISWKEALTPSTPITRLRMACRNAINDQKLAYKDSQWPTRDTEARTCPISGNDFTRDEAHVDHEPPHTLKSLVNEWLAENQWTAQDVEIDHTGDQKAVDTFMDEAQRESWHRFHKANALLRLVSAEGNLRQGARLMDIGDDREAS</sequence>
<dbReference type="EMBL" id="VDCH01000008">
    <property type="protein sequence ID" value="TNJ39193.1"/>
    <property type="molecule type" value="Genomic_DNA"/>
</dbReference>
<accession>A0A5C4S6P4</accession>
<dbReference type="PANTHER" id="PTHR33415">
    <property type="entry name" value="PROTEIN EMBRYO DEFECTIVE 514"/>
    <property type="match status" value="1"/>
</dbReference>
<keyword evidence="2" id="KW-1185">Reference proteome</keyword>
<organism evidence="1 2">
    <name type="scientific">Chlorobaculum thiosulfatiphilum</name>
    <name type="common">Chlorobium limicola f.sp. thiosulfatophilum</name>
    <dbReference type="NCBI Taxonomy" id="115852"/>
    <lineage>
        <taxon>Bacteria</taxon>
        <taxon>Pseudomonadati</taxon>
        <taxon>Chlorobiota</taxon>
        <taxon>Chlorobiia</taxon>
        <taxon>Chlorobiales</taxon>
        <taxon>Chlorobiaceae</taxon>
        <taxon>Chlorobaculum</taxon>
    </lineage>
</organism>
<comment type="caution">
    <text evidence="1">The sequence shown here is derived from an EMBL/GenBank/DDBJ whole genome shotgun (WGS) entry which is preliminary data.</text>
</comment>
<dbReference type="Proteomes" id="UP000308271">
    <property type="component" value="Unassembled WGS sequence"/>
</dbReference>
<name>A0A5C4S6P4_CHLTI</name>